<feature type="transmembrane region" description="Helical" evidence="10">
    <location>
        <begin position="137"/>
        <end position="157"/>
    </location>
</feature>
<feature type="transmembrane region" description="Helical" evidence="10">
    <location>
        <begin position="101"/>
        <end position="125"/>
    </location>
</feature>
<evidence type="ECO:0000259" key="11">
    <source>
        <dbReference type="Pfam" id="PF07730"/>
    </source>
</evidence>
<keyword evidence="5" id="KW-0547">Nucleotide-binding</keyword>
<dbReference type="CDD" id="cd16917">
    <property type="entry name" value="HATPase_UhpB-NarQ-NarX-like"/>
    <property type="match status" value="1"/>
</dbReference>
<keyword evidence="4" id="KW-0808">Transferase</keyword>
<dbReference type="STRING" id="1814289.SAMN05216410_1903"/>
<dbReference type="GO" id="GO:0005524">
    <property type="term" value="F:ATP binding"/>
    <property type="evidence" value="ECO:0007669"/>
    <property type="project" value="UniProtKB-KW"/>
</dbReference>
<evidence type="ECO:0000256" key="8">
    <source>
        <dbReference type="ARBA" id="ARBA00023012"/>
    </source>
</evidence>
<evidence type="ECO:0000256" key="5">
    <source>
        <dbReference type="ARBA" id="ARBA00022741"/>
    </source>
</evidence>
<dbReference type="Gene3D" id="3.30.565.10">
    <property type="entry name" value="Histidine kinase-like ATPase, C-terminal domain"/>
    <property type="match status" value="1"/>
</dbReference>
<sequence length="442" mass="46499">MSRPPTHPAAAPQVPPRHVPPPYQPGTPGPARPWTAGARRSGPVAATVALVAVSLFSSMAALAFEGNAHAMSGVGAVWVTAGMFAAFGVSAMIIVRRRYPVALTVVASAFALLFPADAFAALVGLSCVVATQPRRRAIVATAAVSAVTVVAVTRDFLRPAEFQLFTTKPPGGLAQPLPWWFYAIVAIVALAFTVGIGLFRRTTVNLSHVREQFSHSAQTTADLRSELTRQEERDLIAREVHDTLAHRLALVSLHSGALEMAARDHPELQVFAHEVQSNAHRSLEDLRGLIGVLRDPGSRRSDSPGAPATVTLEDLSELLTASRKAGSQMVATVMINDSASASAPLTHAAYRIVQEALTNIHKHAPSSPIDVDLTASAAAGVRILVSNAMPHGSGPAIPGAGAGIAGIHERTRLLGGRAWIGPRDGRFVVDVWLPWQAVAGPG</sequence>
<comment type="catalytic activity">
    <reaction evidence="1">
        <text>ATP + protein L-histidine = ADP + protein N-phospho-L-histidine.</text>
        <dbReference type="EC" id="2.7.13.3"/>
    </reaction>
</comment>
<keyword evidence="7" id="KW-0067">ATP-binding</keyword>
<dbReference type="InterPro" id="IPR050482">
    <property type="entry name" value="Sensor_HK_TwoCompSys"/>
</dbReference>
<dbReference type="AlphaFoldDB" id="A0A1G6MLY3"/>
<dbReference type="InterPro" id="IPR011712">
    <property type="entry name" value="Sig_transdc_His_kin_sub3_dim/P"/>
</dbReference>
<keyword evidence="6 12" id="KW-0418">Kinase</keyword>
<name>A0A1G6MLY3_9MICO</name>
<feature type="region of interest" description="Disordered" evidence="9">
    <location>
        <begin position="1"/>
        <end position="38"/>
    </location>
</feature>
<evidence type="ECO:0000256" key="9">
    <source>
        <dbReference type="SAM" id="MobiDB-lite"/>
    </source>
</evidence>
<keyword evidence="3" id="KW-0597">Phosphoprotein</keyword>
<keyword evidence="13" id="KW-1185">Reference proteome</keyword>
<gene>
    <name evidence="12" type="ORF">SAMN05216410_1903</name>
</gene>
<dbReference type="Gene3D" id="1.20.5.1930">
    <property type="match status" value="1"/>
</dbReference>
<evidence type="ECO:0000256" key="4">
    <source>
        <dbReference type="ARBA" id="ARBA00022679"/>
    </source>
</evidence>
<dbReference type="SUPFAM" id="SSF55874">
    <property type="entry name" value="ATPase domain of HSP90 chaperone/DNA topoisomerase II/histidine kinase"/>
    <property type="match status" value="1"/>
</dbReference>
<evidence type="ECO:0000313" key="13">
    <source>
        <dbReference type="Proteomes" id="UP000199039"/>
    </source>
</evidence>
<dbReference type="GO" id="GO:0000155">
    <property type="term" value="F:phosphorelay sensor kinase activity"/>
    <property type="evidence" value="ECO:0007669"/>
    <property type="project" value="InterPro"/>
</dbReference>
<reference evidence="12 13" key="1">
    <citation type="submission" date="2016-09" db="EMBL/GenBank/DDBJ databases">
        <authorList>
            <person name="Capua I."/>
            <person name="De Benedictis P."/>
            <person name="Joannis T."/>
            <person name="Lombin L.H."/>
            <person name="Cattoli G."/>
        </authorList>
    </citation>
    <scope>NUCLEOTIDE SEQUENCE [LARGE SCALE GENOMIC DNA]</scope>
    <source>
        <strain evidence="12 13">ISLP-3</strain>
    </source>
</reference>
<evidence type="ECO:0000256" key="1">
    <source>
        <dbReference type="ARBA" id="ARBA00000085"/>
    </source>
</evidence>
<evidence type="ECO:0000256" key="6">
    <source>
        <dbReference type="ARBA" id="ARBA00022777"/>
    </source>
</evidence>
<accession>A0A1G6MLY3</accession>
<feature type="domain" description="Signal transduction histidine kinase subgroup 3 dimerisation and phosphoacceptor" evidence="11">
    <location>
        <begin position="232"/>
        <end position="296"/>
    </location>
</feature>
<feature type="transmembrane region" description="Helical" evidence="10">
    <location>
        <begin position="177"/>
        <end position="199"/>
    </location>
</feature>
<feature type="compositionally biased region" description="Pro residues" evidence="9">
    <location>
        <begin position="13"/>
        <end position="31"/>
    </location>
</feature>
<dbReference type="OrthoDB" id="227596at2"/>
<organism evidence="12 13">
    <name type="scientific">Sanguibacter gelidistatuariae</name>
    <dbReference type="NCBI Taxonomy" id="1814289"/>
    <lineage>
        <taxon>Bacteria</taxon>
        <taxon>Bacillati</taxon>
        <taxon>Actinomycetota</taxon>
        <taxon>Actinomycetes</taxon>
        <taxon>Micrococcales</taxon>
        <taxon>Sanguibacteraceae</taxon>
        <taxon>Sanguibacter</taxon>
    </lineage>
</organism>
<evidence type="ECO:0000256" key="3">
    <source>
        <dbReference type="ARBA" id="ARBA00022553"/>
    </source>
</evidence>
<dbReference type="GO" id="GO:0016020">
    <property type="term" value="C:membrane"/>
    <property type="evidence" value="ECO:0007669"/>
    <property type="project" value="InterPro"/>
</dbReference>
<proteinExistence type="predicted"/>
<keyword evidence="10" id="KW-0812">Transmembrane</keyword>
<keyword evidence="10" id="KW-1133">Transmembrane helix</keyword>
<dbReference type="InterPro" id="IPR036890">
    <property type="entry name" value="HATPase_C_sf"/>
</dbReference>
<evidence type="ECO:0000256" key="7">
    <source>
        <dbReference type="ARBA" id="ARBA00022840"/>
    </source>
</evidence>
<dbReference type="EMBL" id="FMYH01000003">
    <property type="protein sequence ID" value="SDC55996.1"/>
    <property type="molecule type" value="Genomic_DNA"/>
</dbReference>
<evidence type="ECO:0000313" key="12">
    <source>
        <dbReference type="EMBL" id="SDC55996.1"/>
    </source>
</evidence>
<keyword evidence="10" id="KW-0472">Membrane</keyword>
<evidence type="ECO:0000256" key="10">
    <source>
        <dbReference type="SAM" id="Phobius"/>
    </source>
</evidence>
<dbReference type="EC" id="2.7.13.3" evidence="2"/>
<feature type="transmembrane region" description="Helical" evidence="10">
    <location>
        <begin position="76"/>
        <end position="95"/>
    </location>
</feature>
<dbReference type="GO" id="GO:0046983">
    <property type="term" value="F:protein dimerization activity"/>
    <property type="evidence" value="ECO:0007669"/>
    <property type="project" value="InterPro"/>
</dbReference>
<dbReference type="PANTHER" id="PTHR24421:SF10">
    <property type="entry name" value="NITRATE_NITRITE SENSOR PROTEIN NARQ"/>
    <property type="match status" value="1"/>
</dbReference>
<feature type="transmembrane region" description="Helical" evidence="10">
    <location>
        <begin position="44"/>
        <end position="64"/>
    </location>
</feature>
<dbReference type="RefSeq" id="WP_093182747.1">
    <property type="nucleotide sequence ID" value="NZ_FMYH01000003.1"/>
</dbReference>
<evidence type="ECO:0000256" key="2">
    <source>
        <dbReference type="ARBA" id="ARBA00012438"/>
    </source>
</evidence>
<keyword evidence="8" id="KW-0902">Two-component regulatory system</keyword>
<dbReference type="Pfam" id="PF07730">
    <property type="entry name" value="HisKA_3"/>
    <property type="match status" value="1"/>
</dbReference>
<dbReference type="PANTHER" id="PTHR24421">
    <property type="entry name" value="NITRATE/NITRITE SENSOR PROTEIN NARX-RELATED"/>
    <property type="match status" value="1"/>
</dbReference>
<protein>
    <recommendedName>
        <fullName evidence="2">histidine kinase</fullName>
        <ecNumber evidence="2">2.7.13.3</ecNumber>
    </recommendedName>
</protein>
<dbReference type="Proteomes" id="UP000199039">
    <property type="component" value="Unassembled WGS sequence"/>
</dbReference>